<reference evidence="2 3" key="1">
    <citation type="submission" date="2021-03" db="EMBL/GenBank/DDBJ databases">
        <title>Genomic Encyclopedia of Type Strains, Phase IV (KMG-IV): sequencing the most valuable type-strain genomes for metagenomic binning, comparative biology and taxonomic classification.</title>
        <authorList>
            <person name="Goeker M."/>
        </authorList>
    </citation>
    <scope>NUCLEOTIDE SEQUENCE [LARGE SCALE GENOMIC DNA]</scope>
    <source>
        <strain evidence="2 3">DSM 21085</strain>
    </source>
</reference>
<keyword evidence="3" id="KW-1185">Reference proteome</keyword>
<feature type="transmembrane region" description="Helical" evidence="1">
    <location>
        <begin position="7"/>
        <end position="23"/>
    </location>
</feature>
<evidence type="ECO:0000313" key="3">
    <source>
        <dbReference type="Proteomes" id="UP001519328"/>
    </source>
</evidence>
<dbReference type="EMBL" id="JAGGKK010000001">
    <property type="protein sequence ID" value="MBP1947195.1"/>
    <property type="molecule type" value="Genomic_DNA"/>
</dbReference>
<organism evidence="2 3">
    <name type="scientific">Virgibacillus litoralis</name>
    <dbReference type="NCBI Taxonomy" id="578221"/>
    <lineage>
        <taxon>Bacteria</taxon>
        <taxon>Bacillati</taxon>
        <taxon>Bacillota</taxon>
        <taxon>Bacilli</taxon>
        <taxon>Bacillales</taxon>
        <taxon>Bacillaceae</taxon>
        <taxon>Virgibacillus</taxon>
    </lineage>
</organism>
<evidence type="ECO:0000256" key="1">
    <source>
        <dbReference type="SAM" id="Phobius"/>
    </source>
</evidence>
<keyword evidence="1" id="KW-0472">Membrane</keyword>
<evidence type="ECO:0000313" key="2">
    <source>
        <dbReference type="EMBL" id="MBP1947195.1"/>
    </source>
</evidence>
<accession>A0ABS4H8F5</accession>
<dbReference type="RefSeq" id="WP_209478852.1">
    <property type="nucleotide sequence ID" value="NZ_JAGGKK010000001.1"/>
</dbReference>
<dbReference type="Proteomes" id="UP001519328">
    <property type="component" value="Unassembled WGS sequence"/>
</dbReference>
<proteinExistence type="predicted"/>
<comment type="caution">
    <text evidence="2">The sequence shown here is derived from an EMBL/GenBank/DDBJ whole genome shotgun (WGS) entry which is preliminary data.</text>
</comment>
<feature type="transmembrane region" description="Helical" evidence="1">
    <location>
        <begin position="35"/>
        <end position="53"/>
    </location>
</feature>
<keyword evidence="1" id="KW-0812">Transmembrane</keyword>
<sequence>MNNKLRRALFIIGTILMLIGIVLDFLKDAPESSPYSMPLLIVGGILVTAARFYKSSKNK</sequence>
<keyword evidence="1" id="KW-1133">Transmembrane helix</keyword>
<name>A0ABS4H8F5_9BACI</name>
<gene>
    <name evidence="2" type="ORF">J2Z82_000118</name>
</gene>
<protein>
    <submittedName>
        <fullName evidence="2">Uncharacterized protein</fullName>
    </submittedName>
</protein>